<evidence type="ECO:0000313" key="3">
    <source>
        <dbReference type="Proteomes" id="UP000011087"/>
    </source>
</evidence>
<sequence length="93" mass="10501">MIHTISEVHLKRRATVHVLLEVNTFRHEKHCSAPQRQVSLHPFGNNHSHGADNSHLQPSITEFGFLREGGGYDPVLFPVSPTEKSIDDYGNFL</sequence>
<evidence type="ECO:0000313" key="1">
    <source>
        <dbReference type="EMBL" id="EKX48453.1"/>
    </source>
</evidence>
<dbReference type="Proteomes" id="UP000011087">
    <property type="component" value="Unassembled WGS sequence"/>
</dbReference>
<dbReference type="RefSeq" id="XP_005835433.1">
    <property type="nucleotide sequence ID" value="XM_005835376.1"/>
</dbReference>
<protein>
    <submittedName>
        <fullName evidence="1 2">Uncharacterized protein</fullName>
    </submittedName>
</protein>
<reference evidence="1 3" key="1">
    <citation type="journal article" date="2012" name="Nature">
        <title>Algal genomes reveal evolutionary mosaicism and the fate of nucleomorphs.</title>
        <authorList>
            <consortium name="DOE Joint Genome Institute"/>
            <person name="Curtis B.A."/>
            <person name="Tanifuji G."/>
            <person name="Burki F."/>
            <person name="Gruber A."/>
            <person name="Irimia M."/>
            <person name="Maruyama S."/>
            <person name="Arias M.C."/>
            <person name="Ball S.G."/>
            <person name="Gile G.H."/>
            <person name="Hirakawa Y."/>
            <person name="Hopkins J.F."/>
            <person name="Kuo A."/>
            <person name="Rensing S.A."/>
            <person name="Schmutz J."/>
            <person name="Symeonidi A."/>
            <person name="Elias M."/>
            <person name="Eveleigh R.J."/>
            <person name="Herman E.K."/>
            <person name="Klute M.J."/>
            <person name="Nakayama T."/>
            <person name="Obornik M."/>
            <person name="Reyes-Prieto A."/>
            <person name="Armbrust E.V."/>
            <person name="Aves S.J."/>
            <person name="Beiko R.G."/>
            <person name="Coutinho P."/>
            <person name="Dacks J.B."/>
            <person name="Durnford D.G."/>
            <person name="Fast N.M."/>
            <person name="Green B.R."/>
            <person name="Grisdale C.J."/>
            <person name="Hempel F."/>
            <person name="Henrissat B."/>
            <person name="Hoppner M.P."/>
            <person name="Ishida K."/>
            <person name="Kim E."/>
            <person name="Koreny L."/>
            <person name="Kroth P.G."/>
            <person name="Liu Y."/>
            <person name="Malik S.B."/>
            <person name="Maier U.G."/>
            <person name="McRose D."/>
            <person name="Mock T."/>
            <person name="Neilson J.A."/>
            <person name="Onodera N.T."/>
            <person name="Poole A.M."/>
            <person name="Pritham E.J."/>
            <person name="Richards T.A."/>
            <person name="Rocap G."/>
            <person name="Roy S.W."/>
            <person name="Sarai C."/>
            <person name="Schaack S."/>
            <person name="Shirato S."/>
            <person name="Slamovits C.H."/>
            <person name="Spencer D.F."/>
            <person name="Suzuki S."/>
            <person name="Worden A.Z."/>
            <person name="Zauner S."/>
            <person name="Barry K."/>
            <person name="Bell C."/>
            <person name="Bharti A.K."/>
            <person name="Crow J.A."/>
            <person name="Grimwood J."/>
            <person name="Kramer R."/>
            <person name="Lindquist E."/>
            <person name="Lucas S."/>
            <person name="Salamov A."/>
            <person name="McFadden G.I."/>
            <person name="Lane C.E."/>
            <person name="Keeling P.J."/>
            <person name="Gray M.W."/>
            <person name="Grigoriev I.V."/>
            <person name="Archibald J.M."/>
        </authorList>
    </citation>
    <scope>NUCLEOTIDE SEQUENCE</scope>
    <source>
        <strain evidence="1 3">CCMP2712</strain>
    </source>
</reference>
<gene>
    <name evidence="1" type="ORF">GUITHDRAFT_151752</name>
</gene>
<keyword evidence="3" id="KW-1185">Reference proteome</keyword>
<evidence type="ECO:0000313" key="2">
    <source>
        <dbReference type="EnsemblProtists" id="EKX48453"/>
    </source>
</evidence>
<dbReference type="KEGG" id="gtt:GUITHDRAFT_151752"/>
<dbReference type="HOGENOM" id="CLU_2404210_0_0_1"/>
<dbReference type="AlphaFoldDB" id="L1JIV7"/>
<reference evidence="2" key="3">
    <citation type="submission" date="2015-06" db="UniProtKB">
        <authorList>
            <consortium name="EnsemblProtists"/>
        </authorList>
    </citation>
    <scope>IDENTIFICATION</scope>
</reference>
<organism evidence="1">
    <name type="scientific">Guillardia theta (strain CCMP2712)</name>
    <name type="common">Cryptophyte</name>
    <dbReference type="NCBI Taxonomy" id="905079"/>
    <lineage>
        <taxon>Eukaryota</taxon>
        <taxon>Cryptophyceae</taxon>
        <taxon>Pyrenomonadales</taxon>
        <taxon>Geminigeraceae</taxon>
        <taxon>Guillardia</taxon>
    </lineage>
</organism>
<name>L1JIV7_GUITC</name>
<reference evidence="3" key="2">
    <citation type="submission" date="2012-11" db="EMBL/GenBank/DDBJ databases">
        <authorList>
            <person name="Kuo A."/>
            <person name="Curtis B.A."/>
            <person name="Tanifuji G."/>
            <person name="Burki F."/>
            <person name="Gruber A."/>
            <person name="Irimia M."/>
            <person name="Maruyama S."/>
            <person name="Arias M.C."/>
            <person name="Ball S.G."/>
            <person name="Gile G.H."/>
            <person name="Hirakawa Y."/>
            <person name="Hopkins J.F."/>
            <person name="Rensing S.A."/>
            <person name="Schmutz J."/>
            <person name="Symeonidi A."/>
            <person name="Elias M."/>
            <person name="Eveleigh R.J."/>
            <person name="Herman E.K."/>
            <person name="Klute M.J."/>
            <person name="Nakayama T."/>
            <person name="Obornik M."/>
            <person name="Reyes-Prieto A."/>
            <person name="Armbrust E.V."/>
            <person name="Aves S.J."/>
            <person name="Beiko R.G."/>
            <person name="Coutinho P."/>
            <person name="Dacks J.B."/>
            <person name="Durnford D.G."/>
            <person name="Fast N.M."/>
            <person name="Green B.R."/>
            <person name="Grisdale C."/>
            <person name="Hempe F."/>
            <person name="Henrissat B."/>
            <person name="Hoppner M.P."/>
            <person name="Ishida K.-I."/>
            <person name="Kim E."/>
            <person name="Koreny L."/>
            <person name="Kroth P.G."/>
            <person name="Liu Y."/>
            <person name="Malik S.-B."/>
            <person name="Maier U.G."/>
            <person name="McRose D."/>
            <person name="Mock T."/>
            <person name="Neilson J.A."/>
            <person name="Onodera N.T."/>
            <person name="Poole A.M."/>
            <person name="Pritham E.J."/>
            <person name="Richards T.A."/>
            <person name="Rocap G."/>
            <person name="Roy S.W."/>
            <person name="Sarai C."/>
            <person name="Schaack S."/>
            <person name="Shirato S."/>
            <person name="Slamovits C.H."/>
            <person name="Spencer D.F."/>
            <person name="Suzuki S."/>
            <person name="Worden A.Z."/>
            <person name="Zauner S."/>
            <person name="Barry K."/>
            <person name="Bell C."/>
            <person name="Bharti A.K."/>
            <person name="Crow J.A."/>
            <person name="Grimwood J."/>
            <person name="Kramer R."/>
            <person name="Lindquist E."/>
            <person name="Lucas S."/>
            <person name="Salamov A."/>
            <person name="McFadden G.I."/>
            <person name="Lane C.E."/>
            <person name="Keeling P.J."/>
            <person name="Gray M.W."/>
            <person name="Grigoriev I.V."/>
            <person name="Archibald J.M."/>
        </authorList>
    </citation>
    <scope>NUCLEOTIDE SEQUENCE</scope>
    <source>
        <strain evidence="3">CCMP2712</strain>
    </source>
</reference>
<dbReference type="EnsemblProtists" id="EKX48453">
    <property type="protein sequence ID" value="EKX48453"/>
    <property type="gene ID" value="GUITHDRAFT_151752"/>
</dbReference>
<dbReference type="GeneID" id="17305230"/>
<dbReference type="EMBL" id="JH992985">
    <property type="protein sequence ID" value="EKX48453.1"/>
    <property type="molecule type" value="Genomic_DNA"/>
</dbReference>
<dbReference type="PaxDb" id="55529-EKX48453"/>
<accession>L1JIV7</accession>
<proteinExistence type="predicted"/>